<dbReference type="AlphaFoldDB" id="A0A0V0HQ98"/>
<dbReference type="InterPro" id="IPR008637">
    <property type="entry name" value="HR_lesion"/>
</dbReference>
<protein>
    <submittedName>
        <fullName evidence="2">Putative ovule protein</fullName>
    </submittedName>
</protein>
<sequence length="121" mass="14064">MTQRLFNFILCKHTTTHSNYSFFLQVPFLVLLCAYAKVISGFLILIDYYIAATIDLVLYLFITTSVRCVYYSKAREPEFNVCLQGFMQNMTFLGAILFYIEMKITIGRNQSKKKAPKTKKT</sequence>
<keyword evidence="1" id="KW-0472">Membrane</keyword>
<feature type="transmembrane region" description="Helical" evidence="1">
    <location>
        <begin position="20"/>
        <end position="39"/>
    </location>
</feature>
<dbReference type="PANTHER" id="PTHR31474:SF9">
    <property type="entry name" value="HR-LIKE LESION-INDUCING PROTEIN-LIKE PROTEIN"/>
    <property type="match status" value="1"/>
</dbReference>
<reference evidence="2" key="1">
    <citation type="submission" date="2015-12" db="EMBL/GenBank/DDBJ databases">
        <title>Gene expression during late stages of embryo sac development: a critical building block for successful pollen-pistil interactions.</title>
        <authorList>
            <person name="Liu Y."/>
            <person name="Joly V."/>
            <person name="Sabar M."/>
            <person name="Matton D.P."/>
        </authorList>
    </citation>
    <scope>NUCLEOTIDE SEQUENCE</scope>
</reference>
<dbReference type="PANTHER" id="PTHR31474">
    <property type="entry name" value="HR-LIKE LESION-INDUCER"/>
    <property type="match status" value="1"/>
</dbReference>
<name>A0A0V0HQ98_SOLCH</name>
<organism evidence="2">
    <name type="scientific">Solanum chacoense</name>
    <name type="common">Chaco potato</name>
    <dbReference type="NCBI Taxonomy" id="4108"/>
    <lineage>
        <taxon>Eukaryota</taxon>
        <taxon>Viridiplantae</taxon>
        <taxon>Streptophyta</taxon>
        <taxon>Embryophyta</taxon>
        <taxon>Tracheophyta</taxon>
        <taxon>Spermatophyta</taxon>
        <taxon>Magnoliopsida</taxon>
        <taxon>eudicotyledons</taxon>
        <taxon>Gunneridae</taxon>
        <taxon>Pentapetalae</taxon>
        <taxon>asterids</taxon>
        <taxon>lamiids</taxon>
        <taxon>Solanales</taxon>
        <taxon>Solanaceae</taxon>
        <taxon>Solanoideae</taxon>
        <taxon>Solaneae</taxon>
        <taxon>Solanum</taxon>
    </lineage>
</organism>
<keyword evidence="1" id="KW-0812">Transmembrane</keyword>
<feature type="transmembrane region" description="Helical" evidence="1">
    <location>
        <begin position="46"/>
        <end position="66"/>
    </location>
</feature>
<dbReference type="EMBL" id="GEDG01016711">
    <property type="protein sequence ID" value="JAP22307.1"/>
    <property type="molecule type" value="Transcribed_RNA"/>
</dbReference>
<accession>A0A0V0HQ98</accession>
<evidence type="ECO:0000313" key="2">
    <source>
        <dbReference type="EMBL" id="JAP22307.1"/>
    </source>
</evidence>
<evidence type="ECO:0000256" key="1">
    <source>
        <dbReference type="SAM" id="Phobius"/>
    </source>
</evidence>
<proteinExistence type="predicted"/>
<keyword evidence="1" id="KW-1133">Transmembrane helix</keyword>
<dbReference type="Pfam" id="PF05514">
    <property type="entry name" value="HR_lesion"/>
    <property type="match status" value="1"/>
</dbReference>